<dbReference type="PROSITE" id="PS50181">
    <property type="entry name" value="FBOX"/>
    <property type="match status" value="1"/>
</dbReference>
<evidence type="ECO:0000259" key="1">
    <source>
        <dbReference type="PROSITE" id="PS50181"/>
    </source>
</evidence>
<keyword evidence="3" id="KW-1185">Reference proteome</keyword>
<dbReference type="EMBL" id="CADCXV010001316">
    <property type="protein sequence ID" value="CAB0043460.1"/>
    <property type="molecule type" value="Genomic_DNA"/>
</dbReference>
<name>A0A6H5J4Q4_9HYME</name>
<dbReference type="InterPro" id="IPR036047">
    <property type="entry name" value="F-box-like_dom_sf"/>
</dbReference>
<organism evidence="2 3">
    <name type="scientific">Trichogramma brassicae</name>
    <dbReference type="NCBI Taxonomy" id="86971"/>
    <lineage>
        <taxon>Eukaryota</taxon>
        <taxon>Metazoa</taxon>
        <taxon>Ecdysozoa</taxon>
        <taxon>Arthropoda</taxon>
        <taxon>Hexapoda</taxon>
        <taxon>Insecta</taxon>
        <taxon>Pterygota</taxon>
        <taxon>Neoptera</taxon>
        <taxon>Endopterygota</taxon>
        <taxon>Hymenoptera</taxon>
        <taxon>Apocrita</taxon>
        <taxon>Proctotrupomorpha</taxon>
        <taxon>Chalcidoidea</taxon>
        <taxon>Trichogrammatidae</taxon>
        <taxon>Trichogramma</taxon>
    </lineage>
</organism>
<dbReference type="GO" id="GO:0019005">
    <property type="term" value="C:SCF ubiquitin ligase complex"/>
    <property type="evidence" value="ECO:0007669"/>
    <property type="project" value="TreeGrafter"/>
</dbReference>
<reference evidence="2 3" key="1">
    <citation type="submission" date="2020-02" db="EMBL/GenBank/DDBJ databases">
        <authorList>
            <person name="Ferguson B K."/>
        </authorList>
    </citation>
    <scope>NUCLEOTIDE SEQUENCE [LARGE SCALE GENOMIC DNA]</scope>
</reference>
<dbReference type="PANTHER" id="PTHR46731:SF1">
    <property type="entry name" value="F-BOX ONLY PROTEIN 15"/>
    <property type="match status" value="1"/>
</dbReference>
<evidence type="ECO:0000313" key="3">
    <source>
        <dbReference type="Proteomes" id="UP000479190"/>
    </source>
</evidence>
<proteinExistence type="predicted"/>
<dbReference type="SUPFAM" id="SSF81383">
    <property type="entry name" value="F-box domain"/>
    <property type="match status" value="1"/>
</dbReference>
<gene>
    <name evidence="2" type="ORF">TBRA_LOCUS15048</name>
</gene>
<dbReference type="Pfam" id="PF12937">
    <property type="entry name" value="F-box-like"/>
    <property type="match status" value="1"/>
</dbReference>
<dbReference type="PANTHER" id="PTHR46731">
    <property type="entry name" value="F-BOX ONLY PROTEIN 15"/>
    <property type="match status" value="1"/>
</dbReference>
<dbReference type="Gene3D" id="1.20.1280.50">
    <property type="match status" value="1"/>
</dbReference>
<dbReference type="InterPro" id="IPR001810">
    <property type="entry name" value="F-box_dom"/>
</dbReference>
<protein>
    <recommendedName>
        <fullName evidence="1">F-box domain-containing protein</fullName>
    </recommendedName>
</protein>
<sequence>MEHIANEELQQSTSNCTIDELDEYSLLGILSYLKPKDLINTAQVGGNSFEEFLYVFEVEGLYSHTSVLDCFYVWYWTKYFQMGVLVLNKKVTRSMEHIANEELQQSTSNCTIDELDEYSLLGILSYLKPKDLINTAQVGGNSFEEFLYVFEVEGLYSHTSVLDCFYVWYWTKYFQMGVLVLNKKVTRSMEHIANEELQQSTSNCTIDELDEYSLLGILSYLKPKDLINTAQVGGNSFEEFLYVFEVEGLYSHTSVLDCFYVWYWTKYFQMGVLVLNKKVTRSMEHIANEELQQSTSNCTIDELDEYSLLGILSYLKPKDLINTAQVCREWERLSHEAWKNVSKSQFYAFMKEQKTTDDESSIARDKKITSLTIFCILTVTVRRSDGRSVLDDLQGSRALVHGGYLGEASQMDSIVPEQVARVQPEDRSRPLPVVADYLHDVAAHAELHPAAVELYI</sequence>
<accession>A0A6H5J4Q4</accession>
<feature type="domain" description="F-box" evidence="1">
    <location>
        <begin position="297"/>
        <end position="341"/>
    </location>
</feature>
<dbReference type="Proteomes" id="UP000479190">
    <property type="component" value="Unassembled WGS sequence"/>
</dbReference>
<dbReference type="AlphaFoldDB" id="A0A6H5J4Q4"/>
<evidence type="ECO:0000313" key="2">
    <source>
        <dbReference type="EMBL" id="CAB0043460.1"/>
    </source>
</evidence>
<dbReference type="OrthoDB" id="2095648at2759"/>